<sequence>MDPSSDVLSDVLSDVRADAVVTGRFTFGAPWSLRKPALDGVPFRTALGAPFYLVVAGMPPVRVEPGDCVLLPHGHEHVMCSSLDETPVVFEQMMSAQGIAPRLDTPLAFRAGGTGAVSELYTGVVMFRERVRNPLLASLPPVIHIRAGDPAVPALLTTTLAGFIEESMQRGAGWRVAVARLADVLFVQILRAYLASSGGTSTHWLRGMTDPQMGRVIASMHEAPSRAWTVEQLAGIAGMSRSRFCLRFRELVGESPMSYLTAHRMYMAAERLAGAGARVADVADAVGYGSEKAFTRAFRRCYGLPPREYLRSCELGH</sequence>
<dbReference type="PANTHER" id="PTHR46796">
    <property type="entry name" value="HTH-TYPE TRANSCRIPTIONAL ACTIVATOR RHAS-RELATED"/>
    <property type="match status" value="1"/>
</dbReference>
<reference evidence="5 6" key="1">
    <citation type="submission" date="2019-08" db="EMBL/GenBank/DDBJ databases">
        <authorList>
            <person name="Peeters C."/>
        </authorList>
    </citation>
    <scope>NUCLEOTIDE SEQUENCE [LARGE SCALE GENOMIC DNA]</scope>
    <source>
        <strain evidence="5 6">LMG 31115</strain>
    </source>
</reference>
<dbReference type="PROSITE" id="PS01124">
    <property type="entry name" value="HTH_ARAC_FAMILY_2"/>
    <property type="match status" value="1"/>
</dbReference>
<evidence type="ECO:0000256" key="1">
    <source>
        <dbReference type="ARBA" id="ARBA00023015"/>
    </source>
</evidence>
<protein>
    <submittedName>
        <fullName evidence="5">AraC family transcriptional regulator</fullName>
    </submittedName>
</protein>
<keyword evidence="6" id="KW-1185">Reference proteome</keyword>
<dbReference type="SMART" id="SM00342">
    <property type="entry name" value="HTH_ARAC"/>
    <property type="match status" value="1"/>
</dbReference>
<dbReference type="GO" id="GO:0043565">
    <property type="term" value="F:sequence-specific DNA binding"/>
    <property type="evidence" value="ECO:0007669"/>
    <property type="project" value="InterPro"/>
</dbReference>
<evidence type="ECO:0000313" key="5">
    <source>
        <dbReference type="EMBL" id="VVE52870.1"/>
    </source>
</evidence>
<organism evidence="5 6">
    <name type="scientific">Pandoraea iniqua</name>
    <dbReference type="NCBI Taxonomy" id="2508288"/>
    <lineage>
        <taxon>Bacteria</taxon>
        <taxon>Pseudomonadati</taxon>
        <taxon>Pseudomonadota</taxon>
        <taxon>Betaproteobacteria</taxon>
        <taxon>Burkholderiales</taxon>
        <taxon>Burkholderiaceae</taxon>
        <taxon>Pandoraea</taxon>
    </lineage>
</organism>
<evidence type="ECO:0000259" key="4">
    <source>
        <dbReference type="PROSITE" id="PS01124"/>
    </source>
</evidence>
<gene>
    <name evidence="5" type="ORF">PIN31115_04788</name>
</gene>
<keyword evidence="2" id="KW-0238">DNA-binding</keyword>
<evidence type="ECO:0000256" key="2">
    <source>
        <dbReference type="ARBA" id="ARBA00023125"/>
    </source>
</evidence>
<dbReference type="InterPro" id="IPR050204">
    <property type="entry name" value="AraC_XylS_family_regulators"/>
</dbReference>
<dbReference type="Pfam" id="PF12852">
    <property type="entry name" value="Cupin_6"/>
    <property type="match status" value="1"/>
</dbReference>
<dbReference type="Proteomes" id="UP000333828">
    <property type="component" value="Unassembled WGS sequence"/>
</dbReference>
<dbReference type="InterPro" id="IPR032783">
    <property type="entry name" value="AraC_lig"/>
</dbReference>
<dbReference type="PANTHER" id="PTHR46796:SF7">
    <property type="entry name" value="ARAC FAMILY TRANSCRIPTIONAL REGULATOR"/>
    <property type="match status" value="1"/>
</dbReference>
<dbReference type="InterPro" id="IPR020449">
    <property type="entry name" value="Tscrpt_reg_AraC-type_HTH"/>
</dbReference>
<dbReference type="InterPro" id="IPR018062">
    <property type="entry name" value="HTH_AraC-typ_CS"/>
</dbReference>
<proteinExistence type="predicted"/>
<feature type="domain" description="HTH araC/xylS-type" evidence="4">
    <location>
        <begin position="214"/>
        <end position="312"/>
    </location>
</feature>
<dbReference type="Gene3D" id="1.10.10.60">
    <property type="entry name" value="Homeodomain-like"/>
    <property type="match status" value="2"/>
</dbReference>
<dbReference type="InterPro" id="IPR018060">
    <property type="entry name" value="HTH_AraC"/>
</dbReference>
<dbReference type="PROSITE" id="PS00041">
    <property type="entry name" value="HTH_ARAC_FAMILY_1"/>
    <property type="match status" value="1"/>
</dbReference>
<dbReference type="Pfam" id="PF12833">
    <property type="entry name" value="HTH_18"/>
    <property type="match status" value="1"/>
</dbReference>
<dbReference type="GO" id="GO:0003700">
    <property type="term" value="F:DNA-binding transcription factor activity"/>
    <property type="evidence" value="ECO:0007669"/>
    <property type="project" value="InterPro"/>
</dbReference>
<dbReference type="RefSeq" id="WP_150686202.1">
    <property type="nucleotide sequence ID" value="NZ_CABPSI010000006.1"/>
</dbReference>
<dbReference type="SUPFAM" id="SSF46689">
    <property type="entry name" value="Homeodomain-like"/>
    <property type="match status" value="2"/>
</dbReference>
<evidence type="ECO:0000313" key="6">
    <source>
        <dbReference type="Proteomes" id="UP000333828"/>
    </source>
</evidence>
<evidence type="ECO:0000256" key="3">
    <source>
        <dbReference type="ARBA" id="ARBA00023163"/>
    </source>
</evidence>
<name>A0A5E4YXM6_9BURK</name>
<keyword evidence="1" id="KW-0805">Transcription regulation</keyword>
<dbReference type="EMBL" id="CABPSI010000006">
    <property type="protein sequence ID" value="VVE52870.1"/>
    <property type="molecule type" value="Genomic_DNA"/>
</dbReference>
<accession>A0A5E4YXM6</accession>
<keyword evidence="3" id="KW-0804">Transcription</keyword>
<dbReference type="PRINTS" id="PR00032">
    <property type="entry name" value="HTHARAC"/>
</dbReference>
<dbReference type="InterPro" id="IPR009057">
    <property type="entry name" value="Homeodomain-like_sf"/>
</dbReference>
<dbReference type="AlphaFoldDB" id="A0A5E4YXM6"/>